<dbReference type="SUPFAM" id="SSF48576">
    <property type="entry name" value="Terpenoid synthases"/>
    <property type="match status" value="1"/>
</dbReference>
<dbReference type="AlphaFoldDB" id="A0A255YUV8"/>
<evidence type="ECO:0000313" key="2">
    <source>
        <dbReference type="Proteomes" id="UP000216998"/>
    </source>
</evidence>
<protein>
    <submittedName>
        <fullName evidence="1">Phytoene synthase</fullName>
    </submittedName>
</protein>
<name>A0A255YUV8_9PROT</name>
<evidence type="ECO:0000313" key="1">
    <source>
        <dbReference type="EMBL" id="OYQ32959.1"/>
    </source>
</evidence>
<dbReference type="InterPro" id="IPR002060">
    <property type="entry name" value="Squ/phyt_synthse"/>
</dbReference>
<organism evidence="1 2">
    <name type="scientific">Niveispirillum lacus</name>
    <dbReference type="NCBI Taxonomy" id="1981099"/>
    <lineage>
        <taxon>Bacteria</taxon>
        <taxon>Pseudomonadati</taxon>
        <taxon>Pseudomonadota</taxon>
        <taxon>Alphaproteobacteria</taxon>
        <taxon>Rhodospirillales</taxon>
        <taxon>Azospirillaceae</taxon>
        <taxon>Niveispirillum</taxon>
    </lineage>
</organism>
<keyword evidence="2" id="KW-1185">Reference proteome</keyword>
<reference evidence="1 2" key="1">
    <citation type="submission" date="2017-07" db="EMBL/GenBank/DDBJ databases">
        <title>Niveispirillum cyanobacteriorum sp. nov., isolated from cyanobacterial aggregates in a eutrophic lake.</title>
        <authorList>
            <person name="Cai H."/>
        </authorList>
    </citation>
    <scope>NUCLEOTIDE SEQUENCE [LARGE SCALE GENOMIC DNA]</scope>
    <source>
        <strain evidence="2">TH1-14</strain>
    </source>
</reference>
<dbReference type="Pfam" id="PF00494">
    <property type="entry name" value="SQS_PSY"/>
    <property type="match status" value="1"/>
</dbReference>
<accession>A0A255YUV8</accession>
<sequence>MAPPALSACAEAVRKHDNDRFLTALFAPSSVREDLFALYAFNHEVAKTREVVTEPTLGQIRLQWWRESIEGAFEGQPRRHEVVEPLANAITRHGLDRTQFDLLIDGREADLDDEAPADMECLINYAQVTGAPPVRLACQILGARDPASMEAARLVGTAWALTGILRATPFLARGHRSRLPLTLMTEHRVTEPALFDGKPEPGLARVAEAVADMARSLLQQARTLRAQVPKQALPALLPAILADHYLNRMEKAGYDLLSPVLLRPTVGRPLAVGWAATIGRW</sequence>
<gene>
    <name evidence="1" type="ORF">CHU95_18610</name>
</gene>
<dbReference type="PANTHER" id="PTHR31480">
    <property type="entry name" value="BIFUNCTIONAL LYCOPENE CYCLASE/PHYTOENE SYNTHASE"/>
    <property type="match status" value="1"/>
</dbReference>
<dbReference type="GO" id="GO:0016765">
    <property type="term" value="F:transferase activity, transferring alkyl or aryl (other than methyl) groups"/>
    <property type="evidence" value="ECO:0007669"/>
    <property type="project" value="UniProtKB-ARBA"/>
</dbReference>
<dbReference type="InterPro" id="IPR008949">
    <property type="entry name" value="Isoprenoid_synthase_dom_sf"/>
</dbReference>
<dbReference type="Gene3D" id="1.10.600.10">
    <property type="entry name" value="Farnesyl Diphosphate Synthase"/>
    <property type="match status" value="1"/>
</dbReference>
<dbReference type="OrthoDB" id="9814909at2"/>
<dbReference type="EMBL" id="NOXU01000031">
    <property type="protein sequence ID" value="OYQ32959.1"/>
    <property type="molecule type" value="Genomic_DNA"/>
</dbReference>
<proteinExistence type="predicted"/>
<dbReference type="Proteomes" id="UP000216998">
    <property type="component" value="Unassembled WGS sequence"/>
</dbReference>
<comment type="caution">
    <text evidence="1">The sequence shown here is derived from an EMBL/GenBank/DDBJ whole genome shotgun (WGS) entry which is preliminary data.</text>
</comment>